<accession>A0A3T0N0C7</accession>
<evidence type="ECO:0000313" key="2">
    <source>
        <dbReference type="Proteomes" id="UP000283063"/>
    </source>
</evidence>
<keyword evidence="2" id="KW-1185">Reference proteome</keyword>
<dbReference type="RefSeq" id="WP_127748011.1">
    <property type="nucleotide sequence ID" value="NZ_CP033219.1"/>
</dbReference>
<gene>
    <name evidence="1" type="ORF">EBB79_05820</name>
</gene>
<dbReference type="InterPro" id="IPR018912">
    <property type="entry name" value="DUF2478"/>
</dbReference>
<dbReference type="OrthoDB" id="5918880at2"/>
<evidence type="ECO:0000313" key="1">
    <source>
        <dbReference type="EMBL" id="AZV77455.1"/>
    </source>
</evidence>
<reference evidence="1 2" key="1">
    <citation type="submission" date="2018-10" db="EMBL/GenBank/DDBJ databases">
        <title>Parasedimentitalea marina sp. nov., a psychrophilic bacterium isolated from deep seawater of the New Britain Trench.</title>
        <authorList>
            <person name="Cao J."/>
        </authorList>
    </citation>
    <scope>NUCLEOTIDE SEQUENCE [LARGE SCALE GENOMIC DNA]</scope>
    <source>
        <strain evidence="1 2">W43</strain>
    </source>
</reference>
<organism evidence="1 2">
    <name type="scientific">Parasedimentitalea marina</name>
    <dbReference type="NCBI Taxonomy" id="2483033"/>
    <lineage>
        <taxon>Bacteria</taxon>
        <taxon>Pseudomonadati</taxon>
        <taxon>Pseudomonadota</taxon>
        <taxon>Alphaproteobacteria</taxon>
        <taxon>Rhodobacterales</taxon>
        <taxon>Paracoccaceae</taxon>
        <taxon>Parasedimentitalea</taxon>
    </lineage>
</organism>
<protein>
    <submittedName>
        <fullName evidence="1">DUF2478 domain-containing protein</fullName>
    </submittedName>
</protein>
<dbReference type="Proteomes" id="UP000283063">
    <property type="component" value="Chromosome"/>
</dbReference>
<dbReference type="AlphaFoldDB" id="A0A3T0N0C7"/>
<sequence>MNIAYVTSLKRGETDRLLTETANQLQAQGKSLTGIVKVANYKSSFDNGCDMQVRVLPKGPDIKITQNLGKGSDACRLDPAAIAEAVTRVDSGSMGRSDLFILNKFGPEEAAGRGFCTVIGTALDQGVPVLVGVGGASIKAFEGFAGGLAVPVAATEQAILDWVHSALSDSRVTATDNMRY</sequence>
<dbReference type="Pfam" id="PF10649">
    <property type="entry name" value="DUF2478"/>
    <property type="match status" value="1"/>
</dbReference>
<dbReference type="EMBL" id="CP033219">
    <property type="protein sequence ID" value="AZV77455.1"/>
    <property type="molecule type" value="Genomic_DNA"/>
</dbReference>
<name>A0A3T0N0C7_9RHOB</name>
<proteinExistence type="predicted"/>
<dbReference type="KEGG" id="sedi:EBB79_05820"/>